<dbReference type="EMBL" id="JAFBCV010000001">
    <property type="protein sequence ID" value="MBM7836978.1"/>
    <property type="molecule type" value="Genomic_DNA"/>
</dbReference>
<sequence length="46" mass="5049">MGFFFMRNSLALKKAPAKKQGQKGYNETPVGSYGGLITFPARGKVR</sequence>
<accession>A0ABS2SN82</accession>
<proteinExistence type="predicted"/>
<evidence type="ECO:0000313" key="1">
    <source>
        <dbReference type="EMBL" id="MBM7836978.1"/>
    </source>
</evidence>
<evidence type="ECO:0000313" key="2">
    <source>
        <dbReference type="Proteomes" id="UP001179280"/>
    </source>
</evidence>
<comment type="caution">
    <text evidence="1">The sequence shown here is derived from an EMBL/GenBank/DDBJ whole genome shotgun (WGS) entry which is preliminary data.</text>
</comment>
<dbReference type="Proteomes" id="UP001179280">
    <property type="component" value="Unassembled WGS sequence"/>
</dbReference>
<name>A0ABS2SN82_9BACI</name>
<keyword evidence="2" id="KW-1185">Reference proteome</keyword>
<reference evidence="1" key="1">
    <citation type="submission" date="2021-01" db="EMBL/GenBank/DDBJ databases">
        <title>Genomic Encyclopedia of Type Strains, Phase IV (KMG-IV): sequencing the most valuable type-strain genomes for metagenomic binning, comparative biology and taxonomic classification.</title>
        <authorList>
            <person name="Goeker M."/>
        </authorList>
    </citation>
    <scope>NUCLEOTIDE SEQUENCE</scope>
    <source>
        <strain evidence="1">DSM 21943</strain>
    </source>
</reference>
<organism evidence="1 2">
    <name type="scientific">Shouchella xiaoxiensis</name>
    <dbReference type="NCBI Taxonomy" id="766895"/>
    <lineage>
        <taxon>Bacteria</taxon>
        <taxon>Bacillati</taxon>
        <taxon>Bacillota</taxon>
        <taxon>Bacilli</taxon>
        <taxon>Bacillales</taxon>
        <taxon>Bacillaceae</taxon>
        <taxon>Shouchella</taxon>
    </lineage>
</organism>
<gene>
    <name evidence="1" type="ORF">JOC54_000209</name>
</gene>
<protein>
    <submittedName>
        <fullName evidence="1">Uncharacterized protein</fullName>
    </submittedName>
</protein>